<feature type="transmembrane region" description="Helical" evidence="1">
    <location>
        <begin position="41"/>
        <end position="59"/>
    </location>
</feature>
<proteinExistence type="predicted"/>
<name>A0A4D6M996_VIGUN</name>
<keyword evidence="1" id="KW-1133">Transmembrane helix</keyword>
<feature type="transmembrane region" description="Helical" evidence="1">
    <location>
        <begin position="12"/>
        <end position="34"/>
    </location>
</feature>
<gene>
    <name evidence="2" type="ORF">DEO72_LG6g1768</name>
</gene>
<keyword evidence="1" id="KW-0472">Membrane</keyword>
<keyword evidence="3" id="KW-1185">Reference proteome</keyword>
<dbReference type="Proteomes" id="UP000501690">
    <property type="component" value="Linkage Group LG6"/>
</dbReference>
<dbReference type="AlphaFoldDB" id="A0A4D6M996"/>
<reference evidence="2 3" key="1">
    <citation type="submission" date="2019-04" db="EMBL/GenBank/DDBJ databases">
        <title>An improved genome assembly and genetic linkage map for asparagus bean, Vigna unguiculata ssp. sesquipedialis.</title>
        <authorList>
            <person name="Xia Q."/>
            <person name="Zhang R."/>
            <person name="Dong Y."/>
        </authorList>
    </citation>
    <scope>NUCLEOTIDE SEQUENCE [LARGE SCALE GENOMIC DNA]</scope>
    <source>
        <tissue evidence="2">Leaf</tissue>
    </source>
</reference>
<sequence length="184" mass="19941">MVPGDEVPATPMMVFGGGSQASPVSIMTIVAAWFRNAVKPFFLCWFWVFLQVLVLAAVVCVDGGSSNGARFAMTSSKVLVLAAVACVDGGSSSGARFAMASSKAQSGPVMVRRDGGRTGFSCCCHFQFWFWLRWFASMVVPPTVRDSRWLRQRARVWGPQAQSGPVMVRRDGGRTGVSCCCHFQ</sequence>
<protein>
    <submittedName>
        <fullName evidence="2">Uncharacterized protein</fullName>
    </submittedName>
</protein>
<evidence type="ECO:0000256" key="1">
    <source>
        <dbReference type="SAM" id="Phobius"/>
    </source>
</evidence>
<dbReference type="EMBL" id="CP039350">
    <property type="protein sequence ID" value="QCD97058.1"/>
    <property type="molecule type" value="Genomic_DNA"/>
</dbReference>
<accession>A0A4D6M996</accession>
<organism evidence="2 3">
    <name type="scientific">Vigna unguiculata</name>
    <name type="common">Cowpea</name>
    <dbReference type="NCBI Taxonomy" id="3917"/>
    <lineage>
        <taxon>Eukaryota</taxon>
        <taxon>Viridiplantae</taxon>
        <taxon>Streptophyta</taxon>
        <taxon>Embryophyta</taxon>
        <taxon>Tracheophyta</taxon>
        <taxon>Spermatophyta</taxon>
        <taxon>Magnoliopsida</taxon>
        <taxon>eudicotyledons</taxon>
        <taxon>Gunneridae</taxon>
        <taxon>Pentapetalae</taxon>
        <taxon>rosids</taxon>
        <taxon>fabids</taxon>
        <taxon>Fabales</taxon>
        <taxon>Fabaceae</taxon>
        <taxon>Papilionoideae</taxon>
        <taxon>50 kb inversion clade</taxon>
        <taxon>NPAAA clade</taxon>
        <taxon>indigoferoid/millettioid clade</taxon>
        <taxon>Phaseoleae</taxon>
        <taxon>Vigna</taxon>
    </lineage>
</organism>
<evidence type="ECO:0000313" key="2">
    <source>
        <dbReference type="EMBL" id="QCD97058.1"/>
    </source>
</evidence>
<evidence type="ECO:0000313" key="3">
    <source>
        <dbReference type="Proteomes" id="UP000501690"/>
    </source>
</evidence>
<keyword evidence="1" id="KW-0812">Transmembrane</keyword>